<evidence type="ECO:0000313" key="1">
    <source>
        <dbReference type="EMBL" id="SUN44838.1"/>
    </source>
</evidence>
<dbReference type="EMBL" id="UHFF01000002">
    <property type="protein sequence ID" value="SUN44838.1"/>
    <property type="molecule type" value="Genomic_DNA"/>
</dbReference>
<organism evidence="1 2">
    <name type="scientific">Streptococcus equi subsp. equi</name>
    <dbReference type="NCBI Taxonomy" id="148942"/>
    <lineage>
        <taxon>Bacteria</taxon>
        <taxon>Bacillati</taxon>
        <taxon>Bacillota</taxon>
        <taxon>Bacilli</taxon>
        <taxon>Lactobacillales</taxon>
        <taxon>Streptococcaceae</taxon>
        <taxon>Streptococcus</taxon>
    </lineage>
</organism>
<accession>A0A380JMK2</accession>
<dbReference type="InterPro" id="IPR038509">
    <property type="entry name" value="IFS_sf"/>
</dbReference>
<dbReference type="Proteomes" id="UP000254461">
    <property type="component" value="Unassembled WGS sequence"/>
</dbReference>
<proteinExistence type="predicted"/>
<evidence type="ECO:0000313" key="2">
    <source>
        <dbReference type="Proteomes" id="UP000254461"/>
    </source>
</evidence>
<gene>
    <name evidence="1" type="ORF">NCTC12092_00249</name>
</gene>
<dbReference type="RefSeq" id="WP_012678577.1">
    <property type="nucleotide sequence ID" value="NZ_UHFF01000002.1"/>
</dbReference>
<name>A0A380JMK2_9STRE</name>
<dbReference type="AlphaFoldDB" id="A0A380JMK2"/>
<reference evidence="1 2" key="1">
    <citation type="submission" date="2018-06" db="EMBL/GenBank/DDBJ databases">
        <authorList>
            <consortium name="Pathogen Informatics"/>
            <person name="Doyle S."/>
        </authorList>
    </citation>
    <scope>NUCLEOTIDE SEQUENCE [LARGE SCALE GENOMIC DNA]</scope>
    <source>
        <strain evidence="1 2">NCTC12092</strain>
    </source>
</reference>
<dbReference type="Gene3D" id="1.25.40.520">
    <property type="match status" value="1"/>
</dbReference>
<dbReference type="Pfam" id="PF16718">
    <property type="entry name" value="IFS"/>
    <property type="match status" value="1"/>
</dbReference>
<dbReference type="InterPro" id="IPR032002">
    <property type="entry name" value="IFS"/>
</dbReference>
<protein>
    <submittedName>
        <fullName evidence="1">Uncharacterized protein</fullName>
    </submittedName>
</protein>
<sequence>MTQTFFNNDVDERRRQLYLDARSKGHLEKCFRGDSGFKINAKDSYFQSITDINVLIERCLYPLYDLGDSVIPHETERILSQFSTSKNVVELYQVVSYIFYQKNNKLLKKDFSFYIDFNPMIPGLVFSVKSLSPENIVTDDEKAMVGFIKNMFQKIPQVQSYLEAQNCK</sequence>